<proteinExistence type="predicted"/>
<dbReference type="AlphaFoldDB" id="A0A9Q3M6K6"/>
<name>A0A9Q3M6K6_9HYPH</name>
<protein>
    <submittedName>
        <fullName evidence="1">Uncharacterized protein</fullName>
    </submittedName>
</protein>
<gene>
    <name evidence="1" type="ORF">HJB63_01035</name>
</gene>
<sequence length="134" mass="14934">MSDHTRAQFEAAVVERLKESGLLEIEIRTECLVRCGDGYQDEVINAGWHYFNAGLAIAAPPAIGFVTVPVEPPEALLKSMAIRYDHGLGVPGYYDQQVFGAENVGHARRLESTMTTMRQLYEEVVGKGFYRANR</sequence>
<reference evidence="1" key="1">
    <citation type="submission" date="2020-04" db="EMBL/GenBank/DDBJ databases">
        <title>Global-level population genomics: horizontal gene transfer, symbiosis and evolution in Rhizobia.</title>
        <authorList>
            <person name="Gai Y."/>
        </authorList>
    </citation>
    <scope>NUCLEOTIDE SEQUENCE</scope>
    <source>
        <strain evidence="1">BLR57</strain>
    </source>
</reference>
<comment type="caution">
    <text evidence="1">The sequence shown here is derived from an EMBL/GenBank/DDBJ whole genome shotgun (WGS) entry which is preliminary data.</text>
</comment>
<evidence type="ECO:0000313" key="1">
    <source>
        <dbReference type="EMBL" id="MBX5021177.1"/>
    </source>
</evidence>
<organism evidence="1 2">
    <name type="scientific">Rhizobium lentis</name>
    <dbReference type="NCBI Taxonomy" id="1138194"/>
    <lineage>
        <taxon>Bacteria</taxon>
        <taxon>Pseudomonadati</taxon>
        <taxon>Pseudomonadota</taxon>
        <taxon>Alphaproteobacteria</taxon>
        <taxon>Hyphomicrobiales</taxon>
        <taxon>Rhizobiaceae</taxon>
        <taxon>Rhizobium/Agrobacterium group</taxon>
        <taxon>Rhizobium</taxon>
    </lineage>
</organism>
<dbReference type="EMBL" id="JABDYC010000001">
    <property type="protein sequence ID" value="MBX5021177.1"/>
    <property type="molecule type" value="Genomic_DNA"/>
</dbReference>
<dbReference type="Proteomes" id="UP000749740">
    <property type="component" value="Unassembled WGS sequence"/>
</dbReference>
<dbReference type="RefSeq" id="WP_221133326.1">
    <property type="nucleotide sequence ID" value="NZ_JABDYC010000001.1"/>
</dbReference>
<evidence type="ECO:0000313" key="2">
    <source>
        <dbReference type="Proteomes" id="UP000749740"/>
    </source>
</evidence>
<accession>A0A9Q3M6K6</accession>